<name>A0A0A9BNQ9_ARUDO</name>
<proteinExistence type="predicted"/>
<sequence>MQQQINTNTEMAKQIKQYQCTYEYTTIMHMLNIIFHSCVATNAPVCCQLAMHHSTHIKKYIRFHMLINAPDTK</sequence>
<accession>A0A0A9BNQ9</accession>
<reference evidence="1" key="2">
    <citation type="journal article" date="2015" name="Data Brief">
        <title>Shoot transcriptome of the giant reed, Arundo donax.</title>
        <authorList>
            <person name="Barrero R.A."/>
            <person name="Guerrero F.D."/>
            <person name="Moolhuijzen P."/>
            <person name="Goolsby J.A."/>
            <person name="Tidwell J."/>
            <person name="Bellgard S.E."/>
            <person name="Bellgard M.I."/>
        </authorList>
    </citation>
    <scope>NUCLEOTIDE SEQUENCE</scope>
    <source>
        <tissue evidence="1">Shoot tissue taken approximately 20 cm above the soil surface</tissue>
    </source>
</reference>
<organism evidence="1">
    <name type="scientific">Arundo donax</name>
    <name type="common">Giant reed</name>
    <name type="synonym">Donax arundinaceus</name>
    <dbReference type="NCBI Taxonomy" id="35708"/>
    <lineage>
        <taxon>Eukaryota</taxon>
        <taxon>Viridiplantae</taxon>
        <taxon>Streptophyta</taxon>
        <taxon>Embryophyta</taxon>
        <taxon>Tracheophyta</taxon>
        <taxon>Spermatophyta</taxon>
        <taxon>Magnoliopsida</taxon>
        <taxon>Liliopsida</taxon>
        <taxon>Poales</taxon>
        <taxon>Poaceae</taxon>
        <taxon>PACMAD clade</taxon>
        <taxon>Arundinoideae</taxon>
        <taxon>Arundineae</taxon>
        <taxon>Arundo</taxon>
    </lineage>
</organism>
<protein>
    <submittedName>
        <fullName evidence="1">Uncharacterized protein</fullName>
    </submittedName>
</protein>
<reference evidence="1" key="1">
    <citation type="submission" date="2014-09" db="EMBL/GenBank/DDBJ databases">
        <authorList>
            <person name="Magalhaes I.L.F."/>
            <person name="Oliveira U."/>
            <person name="Santos F.R."/>
            <person name="Vidigal T.H.D.A."/>
            <person name="Brescovit A.D."/>
            <person name="Santos A.J."/>
        </authorList>
    </citation>
    <scope>NUCLEOTIDE SEQUENCE</scope>
    <source>
        <tissue evidence="1">Shoot tissue taken approximately 20 cm above the soil surface</tissue>
    </source>
</reference>
<evidence type="ECO:0000313" key="1">
    <source>
        <dbReference type="EMBL" id="JAD65574.1"/>
    </source>
</evidence>
<dbReference type="EMBL" id="GBRH01232321">
    <property type="protein sequence ID" value="JAD65574.1"/>
    <property type="molecule type" value="Transcribed_RNA"/>
</dbReference>
<dbReference type="AlphaFoldDB" id="A0A0A9BNQ9"/>